<dbReference type="EMBL" id="MLJW01000009">
    <property type="protein sequence ID" value="OIR15625.1"/>
    <property type="molecule type" value="Genomic_DNA"/>
</dbReference>
<dbReference type="AlphaFoldDB" id="A0A1J5T3Z8"/>
<gene>
    <name evidence="1" type="ORF">GALL_39490</name>
</gene>
<proteinExistence type="predicted"/>
<protein>
    <submittedName>
        <fullName evidence="1">Uncharacterized protein</fullName>
    </submittedName>
</protein>
<organism evidence="1">
    <name type="scientific">mine drainage metagenome</name>
    <dbReference type="NCBI Taxonomy" id="410659"/>
    <lineage>
        <taxon>unclassified sequences</taxon>
        <taxon>metagenomes</taxon>
        <taxon>ecological metagenomes</taxon>
    </lineage>
</organism>
<accession>A0A1J5T3Z8</accession>
<reference evidence="1" key="1">
    <citation type="submission" date="2016-10" db="EMBL/GenBank/DDBJ databases">
        <title>Sequence of Gallionella enrichment culture.</title>
        <authorList>
            <person name="Poehlein A."/>
            <person name="Muehling M."/>
            <person name="Daniel R."/>
        </authorList>
    </citation>
    <scope>NUCLEOTIDE SEQUENCE</scope>
</reference>
<evidence type="ECO:0000313" key="1">
    <source>
        <dbReference type="EMBL" id="OIR15625.1"/>
    </source>
</evidence>
<comment type="caution">
    <text evidence="1">The sequence shown here is derived from an EMBL/GenBank/DDBJ whole genome shotgun (WGS) entry which is preliminary data.</text>
</comment>
<sequence length="258" mass="28040">MRSLQLFVLFVLFSTSHLVQALPDELEVQLDELNRPGEYRVDVISSYTISGSNKPAAEGLRPTFHLLQASPDISYGITKDTQIDFQLYSTVGLNGEARADGGRIGLLTIPIRPDNEDVDGLFLGGLFEAGRLPATLSTNNLDAEFKLVLGYRTGRLTVAANPEIGSMISGNGSSQLDSAAKFKIAYQVDPSYSLGIEHYGDLGPISHIGPLNQQSQQTFAVVDMKAKNMDLNIGIGHGWNDFSERWVVKTVVSLPLGK</sequence>
<name>A0A1J5T3Z8_9ZZZZ</name>